<dbReference type="PANTHER" id="PTHR46056:SF4">
    <property type="entry name" value="LONG-CHAIN-ALCOHOL OXIDASE FAO4A"/>
    <property type="match status" value="1"/>
</dbReference>
<name>A0A078JI22_BRANA</name>
<proteinExistence type="inferred from homology"/>
<organism evidence="5 6">
    <name type="scientific">Brassica napus</name>
    <name type="common">Rape</name>
    <dbReference type="NCBI Taxonomy" id="3708"/>
    <lineage>
        <taxon>Eukaryota</taxon>
        <taxon>Viridiplantae</taxon>
        <taxon>Streptophyta</taxon>
        <taxon>Embryophyta</taxon>
        <taxon>Tracheophyta</taxon>
        <taxon>Spermatophyta</taxon>
        <taxon>Magnoliopsida</taxon>
        <taxon>eudicotyledons</taxon>
        <taxon>Gunneridae</taxon>
        <taxon>Pentapetalae</taxon>
        <taxon>rosids</taxon>
        <taxon>malvids</taxon>
        <taxon>Brassicales</taxon>
        <taxon>Brassicaceae</taxon>
        <taxon>Brassiceae</taxon>
        <taxon>Brassica</taxon>
    </lineage>
</organism>
<dbReference type="Proteomes" id="UP000028999">
    <property type="component" value="Unassembled WGS sequence"/>
</dbReference>
<dbReference type="EMBL" id="LK035111">
    <property type="protein sequence ID" value="CDY66155.1"/>
    <property type="molecule type" value="Genomic_DNA"/>
</dbReference>
<dbReference type="GO" id="GO:0016491">
    <property type="term" value="F:oxidoreductase activity"/>
    <property type="evidence" value="ECO:0007669"/>
    <property type="project" value="UniProtKB-KW"/>
</dbReference>
<accession>A0A078JI22</accession>
<keyword evidence="4" id="KW-0560">Oxidoreductase</keyword>
<dbReference type="AlphaFoldDB" id="A0A078JI22"/>
<keyword evidence="2" id="KW-0285">Flavoprotein</keyword>
<evidence type="ECO:0000256" key="1">
    <source>
        <dbReference type="ARBA" id="ARBA00010790"/>
    </source>
</evidence>
<evidence type="ECO:0000256" key="2">
    <source>
        <dbReference type="ARBA" id="ARBA00022630"/>
    </source>
</evidence>
<comment type="similarity">
    <text evidence="1">Belongs to the GMC oxidoreductase family.</text>
</comment>
<gene>
    <name evidence="5" type="primary">BnaA01g34940D</name>
    <name evidence="5" type="ORF">GSBRNA2T00052183001</name>
</gene>
<dbReference type="OMA" id="RERYTHX"/>
<dbReference type="Gramene" id="CDY66155">
    <property type="protein sequence ID" value="CDY66155"/>
    <property type="gene ID" value="GSBRNA2T00052183001"/>
</dbReference>
<evidence type="ECO:0000313" key="5">
    <source>
        <dbReference type="EMBL" id="CDY66155.1"/>
    </source>
</evidence>
<keyword evidence="3" id="KW-0274">FAD</keyword>
<dbReference type="STRING" id="3708.A0A078JI22"/>
<keyword evidence="6" id="KW-1185">Reference proteome</keyword>
<evidence type="ECO:0000256" key="3">
    <source>
        <dbReference type="ARBA" id="ARBA00022827"/>
    </source>
</evidence>
<dbReference type="PaxDb" id="3708-A0A078JI22"/>
<sequence>MESLVAICDTLIPSLDASEVGHLDDGVAGYYSASASHTGTPDRVARLMSERLHHPKKWILRVGLWSLSTWIGSLVMCGRRSFTGEYPYFRRFCWLPETQREEILLIWASSYFILLRMFFRSIKLITAFVFFTQVDEKGNNVARRRKKTNMMRSLDHFIMASSISKTLEKQ</sequence>
<evidence type="ECO:0000313" key="6">
    <source>
        <dbReference type="Proteomes" id="UP000028999"/>
    </source>
</evidence>
<evidence type="ECO:0000256" key="4">
    <source>
        <dbReference type="ARBA" id="ARBA00023002"/>
    </source>
</evidence>
<reference evidence="5 6" key="1">
    <citation type="journal article" date="2014" name="Science">
        <title>Plant genetics. Early allopolyploid evolution in the post-Neolithic Brassica napus oilseed genome.</title>
        <authorList>
            <person name="Chalhoub B."/>
            <person name="Denoeud F."/>
            <person name="Liu S."/>
            <person name="Parkin I.A."/>
            <person name="Tang H."/>
            <person name="Wang X."/>
            <person name="Chiquet J."/>
            <person name="Belcram H."/>
            <person name="Tong C."/>
            <person name="Samans B."/>
            <person name="Correa M."/>
            <person name="Da Silva C."/>
            <person name="Just J."/>
            <person name="Falentin C."/>
            <person name="Koh C.S."/>
            <person name="Le Clainche I."/>
            <person name="Bernard M."/>
            <person name="Bento P."/>
            <person name="Noel B."/>
            <person name="Labadie K."/>
            <person name="Alberti A."/>
            <person name="Charles M."/>
            <person name="Arnaud D."/>
            <person name="Guo H."/>
            <person name="Daviaud C."/>
            <person name="Alamery S."/>
            <person name="Jabbari K."/>
            <person name="Zhao M."/>
            <person name="Edger P.P."/>
            <person name="Chelaifa H."/>
            <person name="Tack D."/>
            <person name="Lassalle G."/>
            <person name="Mestiri I."/>
            <person name="Schnel N."/>
            <person name="Le Paslier M.C."/>
            <person name="Fan G."/>
            <person name="Renault V."/>
            <person name="Bayer P.E."/>
            <person name="Golicz A.A."/>
            <person name="Manoli S."/>
            <person name="Lee T.H."/>
            <person name="Thi V.H."/>
            <person name="Chalabi S."/>
            <person name="Hu Q."/>
            <person name="Fan C."/>
            <person name="Tollenaere R."/>
            <person name="Lu Y."/>
            <person name="Battail C."/>
            <person name="Shen J."/>
            <person name="Sidebottom C.H."/>
            <person name="Wang X."/>
            <person name="Canaguier A."/>
            <person name="Chauveau A."/>
            <person name="Berard A."/>
            <person name="Deniot G."/>
            <person name="Guan M."/>
            <person name="Liu Z."/>
            <person name="Sun F."/>
            <person name="Lim Y.P."/>
            <person name="Lyons E."/>
            <person name="Town C.D."/>
            <person name="Bancroft I."/>
            <person name="Wang X."/>
            <person name="Meng J."/>
            <person name="Ma J."/>
            <person name="Pires J.C."/>
            <person name="King G.J."/>
            <person name="Brunel D."/>
            <person name="Delourme R."/>
            <person name="Renard M."/>
            <person name="Aury J.M."/>
            <person name="Adams K.L."/>
            <person name="Batley J."/>
            <person name="Snowdon R.J."/>
            <person name="Tost J."/>
            <person name="Edwards D."/>
            <person name="Zhou Y."/>
            <person name="Hua W."/>
            <person name="Sharpe A.G."/>
            <person name="Paterson A.H."/>
            <person name="Guan C."/>
            <person name="Wincker P."/>
        </authorList>
    </citation>
    <scope>NUCLEOTIDE SEQUENCE [LARGE SCALE GENOMIC DNA]</scope>
    <source>
        <strain evidence="6">cv. Darmor-bzh</strain>
    </source>
</reference>
<dbReference type="PANTHER" id="PTHR46056">
    <property type="entry name" value="LONG-CHAIN-ALCOHOL OXIDASE"/>
    <property type="match status" value="1"/>
</dbReference>
<protein>
    <submittedName>
        <fullName evidence="5">BnaA01g34940D protein</fullName>
    </submittedName>
</protein>